<dbReference type="PANTHER" id="PTHR31566">
    <property type="entry name" value="CYTOCHROME C BIOGENESIS PROTEIN CCS1, CHLOROPLASTIC"/>
    <property type="match status" value="1"/>
</dbReference>
<name>A0ABZ1CFM1_9BACT</name>
<feature type="transmembrane region" description="Helical" evidence="6">
    <location>
        <begin position="68"/>
        <end position="91"/>
    </location>
</feature>
<accession>A0ABZ1CFM1</accession>
<reference evidence="8 9" key="1">
    <citation type="submission" date="2021-08" db="EMBL/GenBank/DDBJ databases">
        <authorList>
            <person name="Zhang D."/>
            <person name="Zhang A."/>
            <person name="Wang L."/>
        </authorList>
    </citation>
    <scope>NUCLEOTIDE SEQUENCE [LARGE SCALE GENOMIC DNA]</scope>
    <source>
        <strain evidence="8 9">WL0086</strain>
    </source>
</reference>
<dbReference type="Pfam" id="PF05140">
    <property type="entry name" value="ResB"/>
    <property type="match status" value="1"/>
</dbReference>
<evidence type="ECO:0000256" key="6">
    <source>
        <dbReference type="SAM" id="Phobius"/>
    </source>
</evidence>
<comment type="subcellular location">
    <subcellularLocation>
        <location evidence="1">Membrane</location>
        <topology evidence="1">Multi-pass membrane protein</topology>
    </subcellularLocation>
</comment>
<evidence type="ECO:0000256" key="5">
    <source>
        <dbReference type="ARBA" id="ARBA00023136"/>
    </source>
</evidence>
<protein>
    <submittedName>
        <fullName evidence="8">Cytochrome c biogenesis protein ResB</fullName>
    </submittedName>
</protein>
<gene>
    <name evidence="8" type="ORF">K1X11_006670</name>
</gene>
<keyword evidence="5 6" id="KW-0472">Membrane</keyword>
<dbReference type="RefSeq" id="WP_221030957.1">
    <property type="nucleotide sequence ID" value="NZ_CP139781.1"/>
</dbReference>
<feature type="transmembrane region" description="Helical" evidence="6">
    <location>
        <begin position="103"/>
        <end position="122"/>
    </location>
</feature>
<evidence type="ECO:0000256" key="1">
    <source>
        <dbReference type="ARBA" id="ARBA00004141"/>
    </source>
</evidence>
<keyword evidence="2 6" id="KW-0812">Transmembrane</keyword>
<evidence type="ECO:0000259" key="7">
    <source>
        <dbReference type="Pfam" id="PF05140"/>
    </source>
</evidence>
<reference evidence="8 9" key="2">
    <citation type="submission" date="2023-12" db="EMBL/GenBank/DDBJ databases">
        <title>Description of an unclassified Opitutus bacterium of Verrucomicrobiota.</title>
        <authorList>
            <person name="Zhang D.-F."/>
        </authorList>
    </citation>
    <scope>NUCLEOTIDE SEQUENCE [LARGE SCALE GENOMIC DNA]</scope>
    <source>
        <strain evidence="8 9">WL0086</strain>
    </source>
</reference>
<evidence type="ECO:0000256" key="3">
    <source>
        <dbReference type="ARBA" id="ARBA00022748"/>
    </source>
</evidence>
<feature type="domain" description="ResB-like" evidence="7">
    <location>
        <begin position="94"/>
        <end position="345"/>
    </location>
</feature>
<dbReference type="EMBL" id="CP139781">
    <property type="protein sequence ID" value="WRQ89085.1"/>
    <property type="molecule type" value="Genomic_DNA"/>
</dbReference>
<dbReference type="InterPro" id="IPR007816">
    <property type="entry name" value="ResB-like_domain"/>
</dbReference>
<organism evidence="8 9">
    <name type="scientific">Actomonas aquatica</name>
    <dbReference type="NCBI Taxonomy" id="2866162"/>
    <lineage>
        <taxon>Bacteria</taxon>
        <taxon>Pseudomonadati</taxon>
        <taxon>Verrucomicrobiota</taxon>
        <taxon>Opitutia</taxon>
        <taxon>Opitutales</taxon>
        <taxon>Opitutaceae</taxon>
        <taxon>Actomonas</taxon>
    </lineage>
</organism>
<evidence type="ECO:0000256" key="4">
    <source>
        <dbReference type="ARBA" id="ARBA00022989"/>
    </source>
</evidence>
<keyword evidence="3" id="KW-0201">Cytochrome c-type biogenesis</keyword>
<dbReference type="Proteomes" id="UP000738431">
    <property type="component" value="Chromosome"/>
</dbReference>
<dbReference type="InterPro" id="IPR023494">
    <property type="entry name" value="Cyt_c_bgen_Ccs1/CcsB/ResB"/>
</dbReference>
<feature type="transmembrane region" description="Helical" evidence="6">
    <location>
        <begin position="363"/>
        <end position="385"/>
    </location>
</feature>
<keyword evidence="9" id="KW-1185">Reference proteome</keyword>
<sequence length="393" mass="44185">MSSEVTVSQAFIKFFTSLKLTVVLLVLSMLLVFIATIAQVQLGIHGVLDRYFRTFFVMAFVGENRIPLPWFPGGYLIGGFLLINLIASHLYRFKITWKKAGIQLTHFGLIVLLVGELVTGILQEEFALTFNEGETKSYSEAFRDNEVVIIDTTDADEDVVTAIPESVIADGDPIQHGALPFRVLIHGYYANADLTMRNSLPADSTPPGMAPNIANQGIGPRIAVFPKRYSYDDNDRNLPVAILELVGTEGSIGTWLVSPMLPMPQTFEYAGRSFRIGMRFTREYKPFAMKLIELKHDVYPGSQIPKNFSSRVHVTALDGSEDREALIYMNHPLRYQGYTFYQFQMDSANGMSRLQVVRNPGYMMPYIATILMTLGLLLQFGIHLVKFTQRRTA</sequence>
<keyword evidence="4 6" id="KW-1133">Transmembrane helix</keyword>
<proteinExistence type="predicted"/>
<evidence type="ECO:0000256" key="2">
    <source>
        <dbReference type="ARBA" id="ARBA00022692"/>
    </source>
</evidence>
<evidence type="ECO:0000313" key="8">
    <source>
        <dbReference type="EMBL" id="WRQ89085.1"/>
    </source>
</evidence>
<evidence type="ECO:0000313" key="9">
    <source>
        <dbReference type="Proteomes" id="UP000738431"/>
    </source>
</evidence>
<feature type="transmembrane region" description="Helical" evidence="6">
    <location>
        <begin position="20"/>
        <end position="48"/>
    </location>
</feature>